<dbReference type="CDD" id="cd06222">
    <property type="entry name" value="RNase_H_like"/>
    <property type="match status" value="1"/>
</dbReference>
<dbReference type="GO" id="GO:0004523">
    <property type="term" value="F:RNA-DNA hybrid ribonuclease activity"/>
    <property type="evidence" value="ECO:0007669"/>
    <property type="project" value="InterPro"/>
</dbReference>
<keyword evidence="2" id="KW-0548">Nucleotidyltransferase</keyword>
<keyword evidence="2" id="KW-0808">Transferase</keyword>
<feature type="domain" description="RNase H type-1" evidence="1">
    <location>
        <begin position="154"/>
        <end position="273"/>
    </location>
</feature>
<dbReference type="Proteomes" id="UP000325315">
    <property type="component" value="Unassembled WGS sequence"/>
</dbReference>
<dbReference type="AlphaFoldDB" id="A0A5B6VK61"/>
<dbReference type="Gene3D" id="3.30.420.10">
    <property type="entry name" value="Ribonuclease H-like superfamily/Ribonuclease H"/>
    <property type="match status" value="1"/>
</dbReference>
<dbReference type="GO" id="GO:0003964">
    <property type="term" value="F:RNA-directed DNA polymerase activity"/>
    <property type="evidence" value="ECO:0007669"/>
    <property type="project" value="UniProtKB-KW"/>
</dbReference>
<reference evidence="3" key="1">
    <citation type="journal article" date="2019" name="Plant Biotechnol. J.">
        <title>Genome sequencing of the Australian wild diploid species Gossypium australe highlights disease resistance and delayed gland morphogenesis.</title>
        <authorList>
            <person name="Cai Y."/>
            <person name="Cai X."/>
            <person name="Wang Q."/>
            <person name="Wang P."/>
            <person name="Zhang Y."/>
            <person name="Cai C."/>
            <person name="Xu Y."/>
            <person name="Wang K."/>
            <person name="Zhou Z."/>
            <person name="Wang C."/>
            <person name="Geng S."/>
            <person name="Li B."/>
            <person name="Dong Q."/>
            <person name="Hou Y."/>
            <person name="Wang H."/>
            <person name="Ai P."/>
            <person name="Liu Z."/>
            <person name="Yi F."/>
            <person name="Sun M."/>
            <person name="An G."/>
            <person name="Cheng J."/>
            <person name="Zhang Y."/>
            <person name="Shi Q."/>
            <person name="Xie Y."/>
            <person name="Shi X."/>
            <person name="Chang Y."/>
            <person name="Huang F."/>
            <person name="Chen Y."/>
            <person name="Hong S."/>
            <person name="Mi L."/>
            <person name="Sun Q."/>
            <person name="Zhang L."/>
            <person name="Zhou B."/>
            <person name="Peng R."/>
            <person name="Zhang X."/>
            <person name="Liu F."/>
        </authorList>
    </citation>
    <scope>NUCLEOTIDE SEQUENCE [LARGE SCALE GENOMIC DNA]</scope>
    <source>
        <strain evidence="3">cv. PA1801</strain>
    </source>
</reference>
<dbReference type="EMBL" id="SMMG02000006">
    <property type="protein sequence ID" value="KAA3469709.1"/>
    <property type="molecule type" value="Genomic_DNA"/>
</dbReference>
<dbReference type="PANTHER" id="PTHR47074:SF61">
    <property type="entry name" value="RNASE H TYPE-1 DOMAIN-CONTAINING PROTEIN"/>
    <property type="match status" value="1"/>
</dbReference>
<evidence type="ECO:0000259" key="1">
    <source>
        <dbReference type="Pfam" id="PF13456"/>
    </source>
</evidence>
<dbReference type="OrthoDB" id="1001386at2759"/>
<comment type="caution">
    <text evidence="2">The sequence shown here is derived from an EMBL/GenBank/DDBJ whole genome shotgun (WGS) entry which is preliminary data.</text>
</comment>
<sequence>MAPESTNKNKDYNMEDFIELSAYEVKDLSCPRCGERAETINHLFRECPITVEVWSTLLLQNVLIDVNRDFEQWLTRVFEQLIPHNCRIFSCALWAIWEDRNLRIHNKKFSIGKKIGNFIINYIAELDGLENRKLVKIKEKMNWRRPSREFVKINFDRAFDGQNNFSASGIVARNDEGLIILSCSETHKEFASAFATEAIAFRKAVQMGMENTCPIVIIEGDSLAIIKKCNNKDQDKSMIGAYISDIQQMVNRSKHFVFKHIPRNANALAHKIAIEILKRKVEDYLEKKVLEYAKNQKLLEWVHEPD</sequence>
<evidence type="ECO:0000313" key="3">
    <source>
        <dbReference type="Proteomes" id="UP000325315"/>
    </source>
</evidence>
<protein>
    <submittedName>
        <fullName evidence="2">Reverse transcriptase</fullName>
    </submittedName>
</protein>
<accession>A0A5B6VK61</accession>
<proteinExistence type="predicted"/>
<dbReference type="SUPFAM" id="SSF53098">
    <property type="entry name" value="Ribonuclease H-like"/>
    <property type="match status" value="1"/>
</dbReference>
<dbReference type="Pfam" id="PF13456">
    <property type="entry name" value="RVT_3"/>
    <property type="match status" value="1"/>
</dbReference>
<keyword evidence="3" id="KW-1185">Reference proteome</keyword>
<dbReference type="InterPro" id="IPR052929">
    <property type="entry name" value="RNase_H-like_EbsB-rel"/>
</dbReference>
<organism evidence="2 3">
    <name type="scientific">Gossypium australe</name>
    <dbReference type="NCBI Taxonomy" id="47621"/>
    <lineage>
        <taxon>Eukaryota</taxon>
        <taxon>Viridiplantae</taxon>
        <taxon>Streptophyta</taxon>
        <taxon>Embryophyta</taxon>
        <taxon>Tracheophyta</taxon>
        <taxon>Spermatophyta</taxon>
        <taxon>Magnoliopsida</taxon>
        <taxon>eudicotyledons</taxon>
        <taxon>Gunneridae</taxon>
        <taxon>Pentapetalae</taxon>
        <taxon>rosids</taxon>
        <taxon>malvids</taxon>
        <taxon>Malvales</taxon>
        <taxon>Malvaceae</taxon>
        <taxon>Malvoideae</taxon>
        <taxon>Gossypium</taxon>
    </lineage>
</organism>
<name>A0A5B6VK61_9ROSI</name>
<dbReference type="InterPro" id="IPR002156">
    <property type="entry name" value="RNaseH_domain"/>
</dbReference>
<dbReference type="PANTHER" id="PTHR47074">
    <property type="entry name" value="BNAC02G40300D PROTEIN"/>
    <property type="match status" value="1"/>
</dbReference>
<dbReference type="InterPro" id="IPR044730">
    <property type="entry name" value="RNase_H-like_dom_plant"/>
</dbReference>
<keyword evidence="2" id="KW-0695">RNA-directed DNA polymerase</keyword>
<dbReference type="GO" id="GO:0003676">
    <property type="term" value="F:nucleic acid binding"/>
    <property type="evidence" value="ECO:0007669"/>
    <property type="project" value="InterPro"/>
</dbReference>
<evidence type="ECO:0000313" key="2">
    <source>
        <dbReference type="EMBL" id="KAA3469709.1"/>
    </source>
</evidence>
<gene>
    <name evidence="2" type="ORF">EPI10_015470</name>
</gene>
<dbReference type="InterPro" id="IPR012337">
    <property type="entry name" value="RNaseH-like_sf"/>
</dbReference>
<dbReference type="InterPro" id="IPR036397">
    <property type="entry name" value="RNaseH_sf"/>
</dbReference>